<dbReference type="PANTHER" id="PTHR11409">
    <property type="entry name" value="ADENOSINE DEAMINASE"/>
    <property type="match status" value="1"/>
</dbReference>
<comment type="similarity">
    <text evidence="2">Belongs to the metallo-dependent hydrolases superfamily. Adenosine and AMP deaminases family.</text>
</comment>
<comment type="cofactor">
    <cofactor evidence="1">
        <name>Zn(2+)</name>
        <dbReference type="ChEBI" id="CHEBI:29105"/>
    </cofactor>
</comment>
<evidence type="ECO:0000313" key="9">
    <source>
        <dbReference type="Proteomes" id="UP001597112"/>
    </source>
</evidence>
<accession>A0ABW3JYU7</accession>
<proteinExistence type="inferred from homology"/>
<evidence type="ECO:0000313" key="8">
    <source>
        <dbReference type="EMBL" id="MFD0999152.1"/>
    </source>
</evidence>
<dbReference type="Gene3D" id="3.20.20.140">
    <property type="entry name" value="Metal-dependent hydrolases"/>
    <property type="match status" value="1"/>
</dbReference>
<name>A0ABW3JYU7_9BACT</name>
<dbReference type="SUPFAM" id="SSF51556">
    <property type="entry name" value="Metallo-dependent hydrolases"/>
    <property type="match status" value="1"/>
</dbReference>
<sequence>MLIVSSTLVIQGCISENEKSSQRLHTYFESIRNNEALLTAFFSEMPKGGDLHNHFSGSVYAETYWNYLLRMRPWFDTVTLAFEYDSIKLVNKKGDYRRYKSATQLIAAKKLADIKQRILQAWSVKDYVDLGIPSHKHFFDTFGKLPSGGWKETGVGLQELQYRAARENVQYLELMLRSVPSDKMVTDEAHYTSSLKLVDYSDTVRLHAMLDSLVAAFRSIDLSADVKAFNEKLQAIHNQYVPDNNAVTIRYQTYVNRRNEPVKFFRDLLAAFEAAQTNTLVTGVNILSPEHGDVSMRDYKLHMYMFRYCSQLYNTVKYSMHAGELTLGLVKPEDLTFHIQDAVYIAGANRIGHGVDMAYESDNATLLRHMEEKKIAIEINLYSNEFILQVKEDSHPISLYRKYHVPIVISTDDAGILRSNLVHQYVLLAKRYPQVSYAEIKEYIRNSITYSFIKEAELKQSLQDSLARKTELFEKKILQEQDLLAREFTK</sequence>
<gene>
    <name evidence="8" type="ORF">ACFQ21_07530</name>
</gene>
<keyword evidence="4" id="KW-0479">Metal-binding</keyword>
<keyword evidence="5" id="KW-0378">Hydrolase</keyword>
<dbReference type="InterPro" id="IPR032466">
    <property type="entry name" value="Metal_Hydrolase"/>
</dbReference>
<dbReference type="EMBL" id="JBHTKA010000001">
    <property type="protein sequence ID" value="MFD0999152.1"/>
    <property type="molecule type" value="Genomic_DNA"/>
</dbReference>
<keyword evidence="6" id="KW-0862">Zinc</keyword>
<evidence type="ECO:0000259" key="7">
    <source>
        <dbReference type="Pfam" id="PF00962"/>
    </source>
</evidence>
<evidence type="ECO:0000256" key="1">
    <source>
        <dbReference type="ARBA" id="ARBA00001947"/>
    </source>
</evidence>
<organism evidence="8 9">
    <name type="scientific">Ohtaekwangia kribbensis</name>
    <dbReference type="NCBI Taxonomy" id="688913"/>
    <lineage>
        <taxon>Bacteria</taxon>
        <taxon>Pseudomonadati</taxon>
        <taxon>Bacteroidota</taxon>
        <taxon>Cytophagia</taxon>
        <taxon>Cytophagales</taxon>
        <taxon>Fulvivirgaceae</taxon>
        <taxon>Ohtaekwangia</taxon>
    </lineage>
</organism>
<evidence type="ECO:0000256" key="3">
    <source>
        <dbReference type="ARBA" id="ARBA00012784"/>
    </source>
</evidence>
<reference evidence="9" key="1">
    <citation type="journal article" date="2019" name="Int. J. Syst. Evol. Microbiol.">
        <title>The Global Catalogue of Microorganisms (GCM) 10K type strain sequencing project: providing services to taxonomists for standard genome sequencing and annotation.</title>
        <authorList>
            <consortium name="The Broad Institute Genomics Platform"/>
            <consortium name="The Broad Institute Genome Sequencing Center for Infectious Disease"/>
            <person name="Wu L."/>
            <person name="Ma J."/>
        </authorList>
    </citation>
    <scope>NUCLEOTIDE SEQUENCE [LARGE SCALE GENOMIC DNA]</scope>
    <source>
        <strain evidence="9">CCUG 58938</strain>
    </source>
</reference>
<keyword evidence="9" id="KW-1185">Reference proteome</keyword>
<evidence type="ECO:0000256" key="2">
    <source>
        <dbReference type="ARBA" id="ARBA00006676"/>
    </source>
</evidence>
<protein>
    <recommendedName>
        <fullName evidence="3">adenosine deaminase</fullName>
        <ecNumber evidence="3">3.5.4.4</ecNumber>
    </recommendedName>
</protein>
<dbReference type="Proteomes" id="UP001597112">
    <property type="component" value="Unassembled WGS sequence"/>
</dbReference>
<feature type="domain" description="Adenosine deaminase" evidence="7">
    <location>
        <begin position="226"/>
        <end position="466"/>
    </location>
</feature>
<evidence type="ECO:0000256" key="5">
    <source>
        <dbReference type="ARBA" id="ARBA00022801"/>
    </source>
</evidence>
<dbReference type="PANTHER" id="PTHR11409:SF43">
    <property type="entry name" value="ADENOSINE DEAMINASE"/>
    <property type="match status" value="1"/>
</dbReference>
<dbReference type="InterPro" id="IPR001365">
    <property type="entry name" value="A_deaminase_dom"/>
</dbReference>
<comment type="caution">
    <text evidence="8">The sequence shown here is derived from an EMBL/GenBank/DDBJ whole genome shotgun (WGS) entry which is preliminary data.</text>
</comment>
<dbReference type="RefSeq" id="WP_377577090.1">
    <property type="nucleotide sequence ID" value="NZ_JBHTKA010000001.1"/>
</dbReference>
<dbReference type="InterPro" id="IPR006330">
    <property type="entry name" value="Ado/ade_deaminase"/>
</dbReference>
<evidence type="ECO:0000256" key="6">
    <source>
        <dbReference type="ARBA" id="ARBA00022833"/>
    </source>
</evidence>
<dbReference type="Pfam" id="PF00962">
    <property type="entry name" value="A_deaminase"/>
    <property type="match status" value="1"/>
</dbReference>
<dbReference type="EC" id="3.5.4.4" evidence="3"/>
<evidence type="ECO:0000256" key="4">
    <source>
        <dbReference type="ARBA" id="ARBA00022723"/>
    </source>
</evidence>